<protein>
    <submittedName>
        <fullName evidence="8">HAMP domain-containing histidine kinase</fullName>
    </submittedName>
</protein>
<reference evidence="8 9" key="1">
    <citation type="submission" date="2021-06" db="EMBL/GenBank/DDBJ databases">
        <title>Bacillus sp. RD4P76, an endophyte from a halophyte.</title>
        <authorList>
            <person name="Sun J.-Q."/>
        </authorList>
    </citation>
    <scope>NUCLEOTIDE SEQUENCE [LARGE SCALE GENOMIC DNA]</scope>
    <source>
        <strain evidence="8 9">CGMCC 1.15917</strain>
    </source>
</reference>
<dbReference type="CDD" id="cd00082">
    <property type="entry name" value="HisKA"/>
    <property type="match status" value="1"/>
</dbReference>
<feature type="transmembrane region" description="Helical" evidence="6">
    <location>
        <begin position="65"/>
        <end position="88"/>
    </location>
</feature>
<feature type="transmembrane region" description="Helical" evidence="6">
    <location>
        <begin position="100"/>
        <end position="120"/>
    </location>
</feature>
<keyword evidence="1" id="KW-0808">Transferase</keyword>
<gene>
    <name evidence="8" type="ORF">KS419_19345</name>
</gene>
<keyword evidence="6" id="KW-1133">Transmembrane helix</keyword>
<evidence type="ECO:0000313" key="9">
    <source>
        <dbReference type="Proteomes" id="UP000784880"/>
    </source>
</evidence>
<accession>A0ABS6JJN7</accession>
<keyword evidence="4" id="KW-0067">ATP-binding</keyword>
<evidence type="ECO:0000256" key="6">
    <source>
        <dbReference type="SAM" id="Phobius"/>
    </source>
</evidence>
<dbReference type="Pfam" id="PF00512">
    <property type="entry name" value="HisKA"/>
    <property type="match status" value="1"/>
</dbReference>
<evidence type="ECO:0000313" key="8">
    <source>
        <dbReference type="EMBL" id="MBU9713890.1"/>
    </source>
</evidence>
<organism evidence="8 9">
    <name type="scientific">Evansella tamaricis</name>
    <dbReference type="NCBI Taxonomy" id="2069301"/>
    <lineage>
        <taxon>Bacteria</taxon>
        <taxon>Bacillati</taxon>
        <taxon>Bacillota</taxon>
        <taxon>Bacilli</taxon>
        <taxon>Bacillales</taxon>
        <taxon>Bacillaceae</taxon>
        <taxon>Evansella</taxon>
    </lineage>
</organism>
<feature type="transmembrane region" description="Helical" evidence="6">
    <location>
        <begin position="132"/>
        <end position="155"/>
    </location>
</feature>
<evidence type="ECO:0000256" key="3">
    <source>
        <dbReference type="ARBA" id="ARBA00022777"/>
    </source>
</evidence>
<keyword evidence="6" id="KW-0472">Membrane</keyword>
<dbReference type="SMART" id="SM00387">
    <property type="entry name" value="HATPase_c"/>
    <property type="match status" value="1"/>
</dbReference>
<keyword evidence="5" id="KW-0902">Two-component regulatory system</keyword>
<dbReference type="EMBL" id="JAHQCS010000154">
    <property type="protein sequence ID" value="MBU9713890.1"/>
    <property type="molecule type" value="Genomic_DNA"/>
</dbReference>
<evidence type="ECO:0000256" key="5">
    <source>
        <dbReference type="ARBA" id="ARBA00023012"/>
    </source>
</evidence>
<keyword evidence="6" id="KW-0812">Transmembrane</keyword>
<dbReference type="PANTHER" id="PTHR43065">
    <property type="entry name" value="SENSOR HISTIDINE KINASE"/>
    <property type="match status" value="1"/>
</dbReference>
<feature type="transmembrane region" description="Helical" evidence="6">
    <location>
        <begin position="161"/>
        <end position="180"/>
    </location>
</feature>
<evidence type="ECO:0000256" key="1">
    <source>
        <dbReference type="ARBA" id="ARBA00022679"/>
    </source>
</evidence>
<keyword evidence="9" id="KW-1185">Reference proteome</keyword>
<evidence type="ECO:0000256" key="4">
    <source>
        <dbReference type="ARBA" id="ARBA00022840"/>
    </source>
</evidence>
<dbReference type="InterPro" id="IPR005467">
    <property type="entry name" value="His_kinase_dom"/>
</dbReference>
<feature type="transmembrane region" description="Helical" evidence="6">
    <location>
        <begin position="31"/>
        <end position="53"/>
    </location>
</feature>
<proteinExistence type="predicted"/>
<dbReference type="Proteomes" id="UP000784880">
    <property type="component" value="Unassembled WGS sequence"/>
</dbReference>
<name>A0ABS6JJN7_9BACI</name>
<dbReference type="InterPro" id="IPR003594">
    <property type="entry name" value="HATPase_dom"/>
</dbReference>
<feature type="transmembrane region" description="Helical" evidence="6">
    <location>
        <begin position="5"/>
        <end position="25"/>
    </location>
</feature>
<comment type="caution">
    <text evidence="8">The sequence shown here is derived from an EMBL/GenBank/DDBJ whole genome shotgun (WGS) entry which is preliminary data.</text>
</comment>
<evidence type="ECO:0000256" key="2">
    <source>
        <dbReference type="ARBA" id="ARBA00022741"/>
    </source>
</evidence>
<dbReference type="PROSITE" id="PS50109">
    <property type="entry name" value="HIS_KIN"/>
    <property type="match status" value="1"/>
</dbReference>
<dbReference type="GO" id="GO:0016301">
    <property type="term" value="F:kinase activity"/>
    <property type="evidence" value="ECO:0007669"/>
    <property type="project" value="UniProtKB-KW"/>
</dbReference>
<dbReference type="Pfam" id="PF02518">
    <property type="entry name" value="HATPase_c"/>
    <property type="match status" value="1"/>
</dbReference>
<sequence length="432" mass="48888">MENLYINISILLVSVLAYQIFVNIHKTVKRYSTLVLIILSAVAISLCMSFPIYDYHGHAFDLRFLPLLIGVIYGGKRVVFVLVIYSLINRFLIGGDGFYVHFLTLLSMSLFMFTLFIPIFQSLSIKMKLLSSVLMTFIYLSVELLICHIMFGTLARLDLSIIAINISTAMLLTGLLVYLMEYLKRANELMENDHIHDKFKGLSEMASSISHEVRNPLTVTKGFIQLVINDPSLDNNKEKRNSHLGLALEELERAEAIITDYLTYAKPYENVKLQTVNVIEELIEIKNIIAPLAKIHHVQVQFKYDANSDSFIKIDKKKFHQILINLMNNGIEAMPLGGILRIVVISKKQDVLIQISDNGVGMTEEEVARLGTPFLSTKEKGTGLGTMVAYQLLAALRGKITVTSRKGHGTTFFLTFKRVFPKITELPEQRIH</sequence>
<keyword evidence="3 8" id="KW-0418">Kinase</keyword>
<feature type="domain" description="Histidine kinase" evidence="7">
    <location>
        <begin position="208"/>
        <end position="420"/>
    </location>
</feature>
<keyword evidence="2" id="KW-0547">Nucleotide-binding</keyword>
<evidence type="ECO:0000259" key="7">
    <source>
        <dbReference type="PROSITE" id="PS50109"/>
    </source>
</evidence>
<dbReference type="InterPro" id="IPR003661">
    <property type="entry name" value="HisK_dim/P_dom"/>
</dbReference>
<dbReference type="RefSeq" id="WP_217068090.1">
    <property type="nucleotide sequence ID" value="NZ_JAHQCS010000154.1"/>
</dbReference>
<dbReference type="PANTHER" id="PTHR43065:SF46">
    <property type="entry name" value="C4-DICARBOXYLATE TRANSPORT SENSOR PROTEIN DCTB"/>
    <property type="match status" value="1"/>
</dbReference>
<dbReference type="SMART" id="SM00388">
    <property type="entry name" value="HisKA"/>
    <property type="match status" value="1"/>
</dbReference>